<sequence>MKNGHHHEHPNETEHHACCHKSHPVTYPKTASPTTNDEVLYTCPMHPEIRQPSPGNCPLCGMALEPLVAMISEDENTEYVLMKRRFWIAFVLSLPVVIIEMGGHGLVQLIPSRISTWIQLVLATPVVLYGGFPFFERAWLSLKTRQFNMFTLIAMGTGVAWIYSMIAAVLPGLFPDAFRNQEGQVAVYFEAAAVITTLVLLGQVLELKAREKTGSAIRALLRLAPEIANRINSDGNEEEISLDKVHAGDKLRVRPGEKIPVDGEVLEGLSYIDESMVTGEPLPVTKTVGDKVIGGTINQTGSFVMTALLVGSDTMLSRIVQMVSEAQRSRTQIQRVADKVAGWFVPFVLLIAIVSFILWVFLGPAPSLSYGLIAAVSVLIIACPCALGLATPMSIMVGVGKGAQNGVLIKNAEALELMEKVNVLVVDKTGTLTEGRPQLTQIVSDGVLSEEELLKMAATLERLSEHPLAHAIVKAAKEKQLALGAVDGFESETGKGVTGLVNGHQVAIGNRKLMQEQGNNNLALLEEADEYRNKGATVMFIAVDGSTRALLVVEDPIKLNTPEVVQELKQNGIDIVMLTGDNKKTAEAVASTLGISKVVAEIMPDDKSRIVGELKGKGSIVAMVGDGVNDAPALANADIGIAMGTGTDVAIESAGITLLHGDLQGIVKARRLSDYTMSNIRQNLFFAFIYNVLGVPLAAGILYPLTGLLLSPIIAAAAMTLSSVSVIINALRLRMMDISPRNRVKR</sequence>
<dbReference type="STRING" id="66969.Lwal_2982"/>
<dbReference type="PRINTS" id="PR00119">
    <property type="entry name" value="CATATPASE"/>
</dbReference>
<keyword evidence="8" id="KW-1278">Translocase</keyword>
<dbReference type="SFLD" id="SFLDS00003">
    <property type="entry name" value="Haloacid_Dehalogenase"/>
    <property type="match status" value="1"/>
</dbReference>
<dbReference type="InterPro" id="IPR045800">
    <property type="entry name" value="HMBD"/>
</dbReference>
<evidence type="ECO:0000256" key="6">
    <source>
        <dbReference type="ARBA" id="ARBA00022741"/>
    </source>
</evidence>
<dbReference type="Proteomes" id="UP000054729">
    <property type="component" value="Unassembled WGS sequence"/>
</dbReference>
<dbReference type="SFLD" id="SFLDG00002">
    <property type="entry name" value="C1.7:_P-type_atpase_like"/>
    <property type="match status" value="1"/>
</dbReference>
<feature type="transmembrane region" description="Helical" evidence="11">
    <location>
        <begin position="86"/>
        <end position="110"/>
    </location>
</feature>
<evidence type="ECO:0000313" key="14">
    <source>
        <dbReference type="EMBL" id="KTD74941.1"/>
    </source>
</evidence>
<dbReference type="InterPro" id="IPR001757">
    <property type="entry name" value="P_typ_ATPase"/>
</dbReference>
<feature type="transmembrane region" description="Helical" evidence="11">
    <location>
        <begin position="368"/>
        <end position="391"/>
    </location>
</feature>
<dbReference type="GO" id="GO:0043682">
    <property type="term" value="F:P-type divalent copper transporter activity"/>
    <property type="evidence" value="ECO:0007669"/>
    <property type="project" value="TreeGrafter"/>
</dbReference>
<evidence type="ECO:0000256" key="7">
    <source>
        <dbReference type="ARBA" id="ARBA00022840"/>
    </source>
</evidence>
<feature type="transmembrane region" description="Helical" evidence="11">
    <location>
        <begin position="684"/>
        <end position="703"/>
    </location>
</feature>
<dbReference type="Pfam" id="PF19335">
    <property type="entry name" value="HMBD"/>
    <property type="match status" value="1"/>
</dbReference>
<dbReference type="Gene3D" id="2.70.150.10">
    <property type="entry name" value="Calcium-transporting ATPase, cytoplasmic transduction domain A"/>
    <property type="match status" value="1"/>
</dbReference>
<dbReference type="Gene3D" id="3.40.50.1000">
    <property type="entry name" value="HAD superfamily/HAD-like"/>
    <property type="match status" value="1"/>
</dbReference>
<gene>
    <name evidence="14" type="primary">copA_2</name>
    <name evidence="14" type="ORF">Lwal_2982</name>
</gene>
<evidence type="ECO:0000256" key="2">
    <source>
        <dbReference type="ARBA" id="ARBA00006024"/>
    </source>
</evidence>
<dbReference type="Pfam" id="PF00122">
    <property type="entry name" value="E1-E2_ATPase"/>
    <property type="match status" value="1"/>
</dbReference>
<dbReference type="PRINTS" id="PR00943">
    <property type="entry name" value="CUATPASE"/>
</dbReference>
<dbReference type="GO" id="GO:0005507">
    <property type="term" value="F:copper ion binding"/>
    <property type="evidence" value="ECO:0007669"/>
    <property type="project" value="TreeGrafter"/>
</dbReference>
<dbReference type="GO" id="GO:0055070">
    <property type="term" value="P:copper ion homeostasis"/>
    <property type="evidence" value="ECO:0007669"/>
    <property type="project" value="TreeGrafter"/>
</dbReference>
<dbReference type="NCBIfam" id="TIGR01494">
    <property type="entry name" value="ATPase_P-type"/>
    <property type="match status" value="1"/>
</dbReference>
<dbReference type="InterPro" id="IPR036412">
    <property type="entry name" value="HAD-like_sf"/>
</dbReference>
<reference evidence="14 15" key="1">
    <citation type="submission" date="2015-11" db="EMBL/GenBank/DDBJ databases">
        <title>Genomic analysis of 38 Legionella species identifies large and diverse effector repertoires.</title>
        <authorList>
            <person name="Burstein D."/>
            <person name="Amaro F."/>
            <person name="Zusman T."/>
            <person name="Lifshitz Z."/>
            <person name="Cohen O."/>
            <person name="Gilbert J.A."/>
            <person name="Pupko T."/>
            <person name="Shuman H.A."/>
            <person name="Segal G."/>
        </authorList>
    </citation>
    <scope>NUCLEOTIDE SEQUENCE [LARGE SCALE GENOMIC DNA]</scope>
    <source>
        <strain evidence="14 15">ATCC 51914</strain>
    </source>
</reference>
<keyword evidence="5 11" id="KW-0479">Metal-binding</keyword>
<keyword evidence="9 11" id="KW-1133">Transmembrane helix</keyword>
<dbReference type="InterPro" id="IPR018303">
    <property type="entry name" value="ATPase_P-typ_P_site"/>
</dbReference>
<feature type="transmembrane region" description="Helical" evidence="11">
    <location>
        <begin position="116"/>
        <end position="135"/>
    </location>
</feature>
<dbReference type="SUPFAM" id="SSF81653">
    <property type="entry name" value="Calcium ATPase, transduction domain A"/>
    <property type="match status" value="1"/>
</dbReference>
<evidence type="ECO:0000259" key="13">
    <source>
        <dbReference type="Pfam" id="PF19335"/>
    </source>
</evidence>
<dbReference type="FunFam" id="2.70.150.10:FF:000020">
    <property type="entry name" value="Copper-exporting P-type ATPase A"/>
    <property type="match status" value="1"/>
</dbReference>
<evidence type="ECO:0000256" key="1">
    <source>
        <dbReference type="ARBA" id="ARBA00004651"/>
    </source>
</evidence>
<protein>
    <submittedName>
        <fullName evidence="14">Copper transporting P-type ATPase</fullName>
        <ecNumber evidence="14">3.6.3.4</ecNumber>
    </submittedName>
</protein>
<keyword evidence="14" id="KW-0378">Hydrolase</keyword>
<dbReference type="NCBIfam" id="TIGR01511">
    <property type="entry name" value="ATPase-IB1_Cu"/>
    <property type="match status" value="1"/>
</dbReference>
<dbReference type="EC" id="3.6.3.4" evidence="14"/>
<dbReference type="SUPFAM" id="SSF81665">
    <property type="entry name" value="Calcium ATPase, transmembrane domain M"/>
    <property type="match status" value="1"/>
</dbReference>
<dbReference type="InterPro" id="IPR059000">
    <property type="entry name" value="ATPase_P-type_domA"/>
</dbReference>
<dbReference type="AlphaFoldDB" id="A0A0W1A0R7"/>
<dbReference type="Pfam" id="PF00702">
    <property type="entry name" value="Hydrolase"/>
    <property type="match status" value="1"/>
</dbReference>
<dbReference type="SUPFAM" id="SSF56784">
    <property type="entry name" value="HAD-like"/>
    <property type="match status" value="1"/>
</dbReference>
<dbReference type="PATRIC" id="fig|66969.6.peg.3247"/>
<dbReference type="PANTHER" id="PTHR43520">
    <property type="entry name" value="ATP7, ISOFORM B"/>
    <property type="match status" value="1"/>
</dbReference>
<dbReference type="OrthoDB" id="9814270at2"/>
<evidence type="ECO:0000256" key="4">
    <source>
        <dbReference type="ARBA" id="ARBA00022692"/>
    </source>
</evidence>
<keyword evidence="4 11" id="KW-0812">Transmembrane</keyword>
<keyword evidence="15" id="KW-1185">Reference proteome</keyword>
<comment type="subcellular location">
    <subcellularLocation>
        <location evidence="1">Cell membrane</location>
        <topology evidence="1">Multi-pass membrane protein</topology>
    </subcellularLocation>
</comment>
<feature type="domain" description="Heavy metal binding" evidence="13">
    <location>
        <begin position="41"/>
        <end position="66"/>
    </location>
</feature>
<dbReference type="GO" id="GO:0005886">
    <property type="term" value="C:plasma membrane"/>
    <property type="evidence" value="ECO:0007669"/>
    <property type="project" value="UniProtKB-SubCell"/>
</dbReference>
<dbReference type="NCBIfam" id="TIGR01512">
    <property type="entry name" value="ATPase-IB2_Cd"/>
    <property type="match status" value="1"/>
</dbReference>
<keyword evidence="3 11" id="KW-1003">Cell membrane</keyword>
<name>A0A0W1A0R7_9GAMM</name>
<dbReference type="InterPro" id="IPR027256">
    <property type="entry name" value="P-typ_ATPase_IB"/>
</dbReference>
<dbReference type="EMBL" id="LNZB01000060">
    <property type="protein sequence ID" value="KTD74941.1"/>
    <property type="molecule type" value="Genomic_DNA"/>
</dbReference>
<dbReference type="InterPro" id="IPR023214">
    <property type="entry name" value="HAD_sf"/>
</dbReference>
<comment type="caution">
    <text evidence="14">The sequence shown here is derived from an EMBL/GenBank/DDBJ whole genome shotgun (WGS) entry which is preliminary data.</text>
</comment>
<keyword evidence="7 11" id="KW-0067">ATP-binding</keyword>
<proteinExistence type="inferred from homology"/>
<dbReference type="InterPro" id="IPR023298">
    <property type="entry name" value="ATPase_P-typ_TM_dom_sf"/>
</dbReference>
<dbReference type="InterPro" id="IPR008250">
    <property type="entry name" value="ATPase_P-typ_transduc_dom_A_sf"/>
</dbReference>
<feature type="domain" description="P-type ATPase A" evidence="12">
    <location>
        <begin position="223"/>
        <end position="323"/>
    </location>
</feature>
<evidence type="ECO:0000256" key="3">
    <source>
        <dbReference type="ARBA" id="ARBA00022475"/>
    </source>
</evidence>
<feature type="transmembrane region" description="Helical" evidence="11">
    <location>
        <begin position="186"/>
        <end position="205"/>
    </location>
</feature>
<dbReference type="NCBIfam" id="TIGR01525">
    <property type="entry name" value="ATPase-IB_hvy"/>
    <property type="match status" value="1"/>
</dbReference>
<keyword evidence="6 11" id="KW-0547">Nucleotide-binding</keyword>
<dbReference type="InterPro" id="IPR023299">
    <property type="entry name" value="ATPase_P-typ_cyto_dom_N"/>
</dbReference>
<accession>A0A0W1A0R7</accession>
<dbReference type="InterPro" id="IPR044492">
    <property type="entry name" value="P_typ_ATPase_HD_dom"/>
</dbReference>
<dbReference type="Gene3D" id="3.40.1110.10">
    <property type="entry name" value="Calcium-transporting ATPase, cytoplasmic domain N"/>
    <property type="match status" value="1"/>
</dbReference>
<dbReference type="GO" id="GO:0005524">
    <property type="term" value="F:ATP binding"/>
    <property type="evidence" value="ECO:0007669"/>
    <property type="project" value="UniProtKB-UniRule"/>
</dbReference>
<evidence type="ECO:0000313" key="15">
    <source>
        <dbReference type="Proteomes" id="UP000054729"/>
    </source>
</evidence>
<dbReference type="GO" id="GO:0060003">
    <property type="term" value="P:copper ion export"/>
    <property type="evidence" value="ECO:0007669"/>
    <property type="project" value="UniProtKB-ARBA"/>
</dbReference>
<evidence type="ECO:0000256" key="5">
    <source>
        <dbReference type="ARBA" id="ARBA00022723"/>
    </source>
</evidence>
<keyword evidence="10 11" id="KW-0472">Membrane</keyword>
<dbReference type="GO" id="GO:0016887">
    <property type="term" value="F:ATP hydrolysis activity"/>
    <property type="evidence" value="ECO:0007669"/>
    <property type="project" value="InterPro"/>
</dbReference>
<dbReference type="PROSITE" id="PS00154">
    <property type="entry name" value="ATPASE_E1_E2"/>
    <property type="match status" value="1"/>
</dbReference>
<evidence type="ECO:0000256" key="9">
    <source>
        <dbReference type="ARBA" id="ARBA00022989"/>
    </source>
</evidence>
<dbReference type="PANTHER" id="PTHR43520:SF8">
    <property type="entry name" value="P-TYPE CU(+) TRANSPORTER"/>
    <property type="match status" value="1"/>
</dbReference>
<dbReference type="SFLD" id="SFLDF00027">
    <property type="entry name" value="p-type_atpase"/>
    <property type="match status" value="1"/>
</dbReference>
<evidence type="ECO:0000256" key="8">
    <source>
        <dbReference type="ARBA" id="ARBA00022967"/>
    </source>
</evidence>
<evidence type="ECO:0000256" key="10">
    <source>
        <dbReference type="ARBA" id="ARBA00023136"/>
    </source>
</evidence>
<evidence type="ECO:0000256" key="11">
    <source>
        <dbReference type="RuleBase" id="RU362081"/>
    </source>
</evidence>
<comment type="similarity">
    <text evidence="2 11">Belongs to the cation transport ATPase (P-type) (TC 3.A.3) family. Type IB subfamily.</text>
</comment>
<dbReference type="RefSeq" id="WP_058481585.1">
    <property type="nucleotide sequence ID" value="NZ_CAAAIQ010000022.1"/>
</dbReference>
<feature type="transmembrane region" description="Helical" evidence="11">
    <location>
        <begin position="709"/>
        <end position="731"/>
    </location>
</feature>
<organism evidence="14 15">
    <name type="scientific">Legionella waltersii</name>
    <dbReference type="NCBI Taxonomy" id="66969"/>
    <lineage>
        <taxon>Bacteria</taxon>
        <taxon>Pseudomonadati</taxon>
        <taxon>Pseudomonadota</taxon>
        <taxon>Gammaproteobacteria</taxon>
        <taxon>Legionellales</taxon>
        <taxon>Legionellaceae</taxon>
        <taxon>Legionella</taxon>
    </lineage>
</organism>
<dbReference type="CDD" id="cd02094">
    <property type="entry name" value="P-type_ATPase_Cu-like"/>
    <property type="match status" value="1"/>
</dbReference>
<evidence type="ECO:0000259" key="12">
    <source>
        <dbReference type="Pfam" id="PF00122"/>
    </source>
</evidence>
<feature type="transmembrane region" description="Helical" evidence="11">
    <location>
        <begin position="340"/>
        <end position="362"/>
    </location>
</feature>
<feature type="transmembrane region" description="Helical" evidence="11">
    <location>
        <begin position="147"/>
        <end position="174"/>
    </location>
</feature>